<sequence>MAEKQGLHRRFQANTIKEQQVLSYLNLGLRIYQKPLLRISIDVWRNMIGKILDDLSNNQRDTVGVRWAPSVPVPERVKFILNNV</sequence>
<protein>
    <submittedName>
        <fullName evidence="1">Uncharacterized protein</fullName>
    </submittedName>
</protein>
<dbReference type="Proteomes" id="UP000018211">
    <property type="component" value="Unassembled WGS sequence"/>
</dbReference>
<dbReference type="EMBL" id="CAOF01000200">
    <property type="protein sequence ID" value="CCO50245.1"/>
    <property type="molecule type" value="Genomic_DNA"/>
</dbReference>
<evidence type="ECO:0000313" key="1">
    <source>
        <dbReference type="EMBL" id="CCO50245.1"/>
    </source>
</evidence>
<organism evidence="1 2">
    <name type="scientific">Vibrio nigripulchritudo SOn1</name>
    <dbReference type="NCBI Taxonomy" id="1238450"/>
    <lineage>
        <taxon>Bacteria</taxon>
        <taxon>Pseudomonadati</taxon>
        <taxon>Pseudomonadota</taxon>
        <taxon>Gammaproteobacteria</taxon>
        <taxon>Vibrionales</taxon>
        <taxon>Vibrionaceae</taxon>
        <taxon>Vibrio</taxon>
    </lineage>
</organism>
<proteinExistence type="predicted"/>
<gene>
    <name evidence="1" type="ORF">VIBNISOn1_p0082</name>
</gene>
<accession>A0AAV2VZQ1</accession>
<name>A0AAV2VZQ1_9VIBR</name>
<comment type="caution">
    <text evidence="1">The sequence shown here is derived from an EMBL/GenBank/DDBJ whole genome shotgun (WGS) entry which is preliminary data.</text>
</comment>
<reference evidence="1 2" key="1">
    <citation type="journal article" date="2013" name="ISME J.">
        <title>Comparative genomics of pathogenic lineages of Vibrio nigripulchritudo identifies virulence-associated traits.</title>
        <authorList>
            <person name="Goudenege D."/>
            <person name="Labreuche Y."/>
            <person name="Krin E."/>
            <person name="Ansquer D."/>
            <person name="Mangenot S."/>
            <person name="Calteau A."/>
            <person name="Medigue C."/>
            <person name="Mazel D."/>
            <person name="Polz M.F."/>
            <person name="Le Roux F."/>
        </authorList>
    </citation>
    <scope>NUCLEOTIDE SEQUENCE [LARGE SCALE GENOMIC DNA]</scope>
    <source>
        <strain evidence="1 2">SOn1</strain>
    </source>
</reference>
<dbReference type="AlphaFoldDB" id="A0AAV2VZQ1"/>
<evidence type="ECO:0000313" key="2">
    <source>
        <dbReference type="Proteomes" id="UP000018211"/>
    </source>
</evidence>